<dbReference type="GO" id="GO:0050661">
    <property type="term" value="F:NADP binding"/>
    <property type="evidence" value="ECO:0007669"/>
    <property type="project" value="InterPro"/>
</dbReference>
<dbReference type="PIRSF" id="PIRSF000332">
    <property type="entry name" value="FMO"/>
    <property type="match status" value="1"/>
</dbReference>
<evidence type="ECO:0000256" key="6">
    <source>
        <dbReference type="ARBA" id="ARBA00023002"/>
    </source>
</evidence>
<reference evidence="7 8" key="1">
    <citation type="submission" date="2016-06" db="EMBL/GenBank/DDBJ databases">
        <authorList>
            <person name="Kjaerup R.B."/>
            <person name="Dalgaard T.S."/>
            <person name="Juul-Madsen H.R."/>
        </authorList>
    </citation>
    <scope>NUCLEOTIDE SEQUENCE [LARGE SCALE GENOMIC DNA]</scope>
    <source>
        <strain evidence="7 8">DSM 43818</strain>
    </source>
</reference>
<dbReference type="GO" id="GO:0004499">
    <property type="term" value="F:N,N-dimethylaniline monooxygenase activity"/>
    <property type="evidence" value="ECO:0007669"/>
    <property type="project" value="InterPro"/>
</dbReference>
<dbReference type="PRINTS" id="PR00370">
    <property type="entry name" value="FMOXYGENASE"/>
</dbReference>
<dbReference type="AlphaFoldDB" id="A0A1C6RD07"/>
<keyword evidence="6" id="KW-0560">Oxidoreductase</keyword>
<keyword evidence="3" id="KW-0285">Flavoprotein</keyword>
<dbReference type="InterPro" id="IPR050346">
    <property type="entry name" value="FMO-like"/>
</dbReference>
<evidence type="ECO:0000256" key="2">
    <source>
        <dbReference type="ARBA" id="ARBA00010139"/>
    </source>
</evidence>
<dbReference type="EMBL" id="FMHT01000003">
    <property type="protein sequence ID" value="SCL14989.1"/>
    <property type="molecule type" value="Genomic_DNA"/>
</dbReference>
<dbReference type="STRING" id="145857.GA0070616_0598"/>
<comment type="similarity">
    <text evidence="2">Belongs to the FAD-binding monooxygenase family.</text>
</comment>
<dbReference type="InterPro" id="IPR020946">
    <property type="entry name" value="Flavin_mOase-like"/>
</dbReference>
<dbReference type="RefSeq" id="WP_175439966.1">
    <property type="nucleotide sequence ID" value="NZ_FMHT01000003.1"/>
</dbReference>
<gene>
    <name evidence="7" type="ORF">GA0070616_0598</name>
</gene>
<dbReference type="Proteomes" id="UP000199699">
    <property type="component" value="Unassembled WGS sequence"/>
</dbReference>
<evidence type="ECO:0000256" key="5">
    <source>
        <dbReference type="ARBA" id="ARBA00022857"/>
    </source>
</evidence>
<keyword evidence="4" id="KW-0274">FAD</keyword>
<keyword evidence="8" id="KW-1185">Reference proteome</keyword>
<evidence type="ECO:0000256" key="3">
    <source>
        <dbReference type="ARBA" id="ARBA00022630"/>
    </source>
</evidence>
<evidence type="ECO:0000256" key="4">
    <source>
        <dbReference type="ARBA" id="ARBA00022827"/>
    </source>
</evidence>
<comment type="similarity">
    <text evidence="1">Belongs to the FMO family.</text>
</comment>
<name>A0A1C6RD07_9ACTN</name>
<evidence type="ECO:0000256" key="1">
    <source>
        <dbReference type="ARBA" id="ARBA00009183"/>
    </source>
</evidence>
<accession>A0A1C6RD07</accession>
<dbReference type="InterPro" id="IPR036188">
    <property type="entry name" value="FAD/NAD-bd_sf"/>
</dbReference>
<dbReference type="InterPro" id="IPR000960">
    <property type="entry name" value="Flavin_mOase"/>
</dbReference>
<protein>
    <submittedName>
        <fullName evidence="7">Predicted flavoprotein CzcO associated with the cation diffusion facilitator CzcD</fullName>
    </submittedName>
</protein>
<evidence type="ECO:0000313" key="7">
    <source>
        <dbReference type="EMBL" id="SCL14989.1"/>
    </source>
</evidence>
<organism evidence="7 8">
    <name type="scientific">Micromonospora nigra</name>
    <dbReference type="NCBI Taxonomy" id="145857"/>
    <lineage>
        <taxon>Bacteria</taxon>
        <taxon>Bacillati</taxon>
        <taxon>Actinomycetota</taxon>
        <taxon>Actinomycetes</taxon>
        <taxon>Micromonosporales</taxon>
        <taxon>Micromonosporaceae</taxon>
        <taxon>Micromonospora</taxon>
    </lineage>
</organism>
<dbReference type="Pfam" id="PF00743">
    <property type="entry name" value="FMO-like"/>
    <property type="match status" value="1"/>
</dbReference>
<dbReference type="GO" id="GO:0050660">
    <property type="term" value="F:flavin adenine dinucleotide binding"/>
    <property type="evidence" value="ECO:0007669"/>
    <property type="project" value="InterPro"/>
</dbReference>
<evidence type="ECO:0000313" key="8">
    <source>
        <dbReference type="Proteomes" id="UP000199699"/>
    </source>
</evidence>
<keyword evidence="5" id="KW-0521">NADP</keyword>
<dbReference type="PANTHER" id="PTHR23023">
    <property type="entry name" value="DIMETHYLANILINE MONOOXYGENASE"/>
    <property type="match status" value="1"/>
</dbReference>
<dbReference type="SUPFAM" id="SSF51905">
    <property type="entry name" value="FAD/NAD(P)-binding domain"/>
    <property type="match status" value="2"/>
</dbReference>
<dbReference type="Gene3D" id="3.50.50.60">
    <property type="entry name" value="FAD/NAD(P)-binding domain"/>
    <property type="match status" value="1"/>
</dbReference>
<proteinExistence type="inferred from homology"/>
<sequence length="436" mass="47310">MPAASREPICVVGAGVAGLLATRRLLAEGLAVEVVERRAAAGGLWRRDPRYGGVYHSAHLISSKYSTALPDFPMPADYPDYPGHRQVLDYLDRFTAHHGLLEHVTFGREVTAAVPRDGGGWRCAFDDGREVDYAALVIASGHHWEPACPDVPHDGFDGTVMHAASYDTPEFLAGQRVVVVGLGNTACDIAVDALYAGAEVMLSVRTGNQIIPKYLMGKPVDQLSKGGAEWLTSRLPEGVRTGIEERLIRKLAGTPEAFGLPAPTHRLYARQPVVNSLVPYHIGHGDIRVVPPVTELSGSTVAFTDGTKTQADVVIWGTGYRVSLPFLDVRAQLNGDEQGRPRLWLNMFHPDRDDVVAIGLVDALGSFSTLDVQAQLVARHLRSVLAGDASPLTHGLMPRPFTPALGNGPDREWLFKDRSYTRLLRKLLHQAGGPAR</sequence>